<dbReference type="EMBL" id="CVRI01000002">
    <property type="protein sequence ID" value="CRK86756.1"/>
    <property type="molecule type" value="Genomic_DNA"/>
</dbReference>
<evidence type="ECO:0000313" key="1">
    <source>
        <dbReference type="EMBL" id="CRK86756.1"/>
    </source>
</evidence>
<gene>
    <name evidence="1" type="ORF">CLUMA_CG000588</name>
</gene>
<dbReference type="AlphaFoldDB" id="A0A1J1HH64"/>
<keyword evidence="2" id="KW-1185">Reference proteome</keyword>
<protein>
    <submittedName>
        <fullName evidence="1">CLUMA_CG000588, isoform A</fullName>
    </submittedName>
</protein>
<accession>A0A1J1HH64</accession>
<sequence length="67" mass="7808">MKFNVSFIQVRSSTNLTTEISCSKFFMCVHMINNDGPIFECFSTNIALIWFKVQMNFIQVLFECIIS</sequence>
<evidence type="ECO:0000313" key="2">
    <source>
        <dbReference type="Proteomes" id="UP000183832"/>
    </source>
</evidence>
<name>A0A1J1HH64_9DIPT</name>
<organism evidence="1 2">
    <name type="scientific">Clunio marinus</name>
    <dbReference type="NCBI Taxonomy" id="568069"/>
    <lineage>
        <taxon>Eukaryota</taxon>
        <taxon>Metazoa</taxon>
        <taxon>Ecdysozoa</taxon>
        <taxon>Arthropoda</taxon>
        <taxon>Hexapoda</taxon>
        <taxon>Insecta</taxon>
        <taxon>Pterygota</taxon>
        <taxon>Neoptera</taxon>
        <taxon>Endopterygota</taxon>
        <taxon>Diptera</taxon>
        <taxon>Nematocera</taxon>
        <taxon>Chironomoidea</taxon>
        <taxon>Chironomidae</taxon>
        <taxon>Clunio</taxon>
    </lineage>
</organism>
<proteinExistence type="predicted"/>
<reference evidence="1 2" key="1">
    <citation type="submission" date="2015-04" db="EMBL/GenBank/DDBJ databases">
        <authorList>
            <person name="Syromyatnikov M.Y."/>
            <person name="Popov V.N."/>
        </authorList>
    </citation>
    <scope>NUCLEOTIDE SEQUENCE [LARGE SCALE GENOMIC DNA]</scope>
</reference>
<dbReference type="Proteomes" id="UP000183832">
    <property type="component" value="Unassembled WGS sequence"/>
</dbReference>